<keyword evidence="6" id="KW-0732">Signal</keyword>
<evidence type="ECO:0000256" key="2">
    <source>
        <dbReference type="ARBA" id="ARBA00013194"/>
    </source>
</evidence>
<evidence type="ECO:0000256" key="3">
    <source>
        <dbReference type="ARBA" id="ARBA00023110"/>
    </source>
</evidence>
<dbReference type="GO" id="GO:0005783">
    <property type="term" value="C:endoplasmic reticulum"/>
    <property type="evidence" value="ECO:0007669"/>
    <property type="project" value="TreeGrafter"/>
</dbReference>
<sequence length="164" mass="17419">MPRVSNRVWGAGLSAVVASLFAISFLSMQGAAASSSPPVAAAAAEPTELKIDVTHKPSPCNFLSKKGDKLSMHYDGRLSTGKEFDSSRKRGQPFKFNIGRGQVIKGWEQGLLDMCPGEKRTLTIPASLGYGSRGAGGVIPGGATLVFDVELLDIENRKPTKDEL</sequence>
<dbReference type="Pfam" id="PF00254">
    <property type="entry name" value="FKBP_C"/>
    <property type="match status" value="1"/>
</dbReference>
<dbReference type="PROSITE" id="PS50059">
    <property type="entry name" value="FKBP_PPIASE"/>
    <property type="match status" value="1"/>
</dbReference>
<reference evidence="8 9" key="1">
    <citation type="journal article" date="2018" name="Front. Microbiol.">
        <title>Prospects for Fungal Bioremediation of Acidic Radioactive Waste Sites: Characterization and Genome Sequence of Rhodotorula taiwanensis MD1149.</title>
        <authorList>
            <person name="Tkavc R."/>
            <person name="Matrosova V.Y."/>
            <person name="Grichenko O.E."/>
            <person name="Gostincar C."/>
            <person name="Volpe R.P."/>
            <person name="Klimenkova P."/>
            <person name="Gaidamakova E.K."/>
            <person name="Zhou C.E."/>
            <person name="Stewart B.J."/>
            <person name="Lyman M.G."/>
            <person name="Malfatti S.A."/>
            <person name="Rubinfeld B."/>
            <person name="Courtot M."/>
            <person name="Singh J."/>
            <person name="Dalgard C.L."/>
            <person name="Hamilton T."/>
            <person name="Frey K.G."/>
            <person name="Gunde-Cimerman N."/>
            <person name="Dugan L."/>
            <person name="Daly M.J."/>
        </authorList>
    </citation>
    <scope>NUCLEOTIDE SEQUENCE [LARGE SCALE GENOMIC DNA]</scope>
    <source>
        <strain evidence="8 9">MD1149</strain>
    </source>
</reference>
<dbReference type="EC" id="5.2.1.8" evidence="2 5"/>
<keyword evidence="4 5" id="KW-0413">Isomerase</keyword>
<protein>
    <recommendedName>
        <fullName evidence="2 5">peptidylprolyl isomerase</fullName>
        <ecNumber evidence="2 5">5.2.1.8</ecNumber>
    </recommendedName>
</protein>
<proteinExistence type="predicted"/>
<dbReference type="Proteomes" id="UP000237144">
    <property type="component" value="Unassembled WGS sequence"/>
</dbReference>
<evidence type="ECO:0000313" key="9">
    <source>
        <dbReference type="Proteomes" id="UP000237144"/>
    </source>
</evidence>
<evidence type="ECO:0000256" key="4">
    <source>
        <dbReference type="ARBA" id="ARBA00023235"/>
    </source>
</evidence>
<feature type="chain" id="PRO_5015696083" description="peptidylprolyl isomerase" evidence="6">
    <location>
        <begin position="34"/>
        <end position="164"/>
    </location>
</feature>
<dbReference type="InterPro" id="IPR044609">
    <property type="entry name" value="FKBP2/11"/>
</dbReference>
<feature type="signal peptide" evidence="6">
    <location>
        <begin position="1"/>
        <end position="33"/>
    </location>
</feature>
<dbReference type="GO" id="GO:0003755">
    <property type="term" value="F:peptidyl-prolyl cis-trans isomerase activity"/>
    <property type="evidence" value="ECO:0007669"/>
    <property type="project" value="UniProtKB-KW"/>
</dbReference>
<dbReference type="SUPFAM" id="SSF54534">
    <property type="entry name" value="FKBP-like"/>
    <property type="match status" value="1"/>
</dbReference>
<evidence type="ECO:0000313" key="8">
    <source>
        <dbReference type="EMBL" id="POY75700.1"/>
    </source>
</evidence>
<gene>
    <name evidence="8" type="ORF">BMF94_1323</name>
</gene>
<keyword evidence="3 5" id="KW-0697">Rotamase</keyword>
<keyword evidence="9" id="KW-1185">Reference proteome</keyword>
<dbReference type="InterPro" id="IPR046357">
    <property type="entry name" value="PPIase_dom_sf"/>
</dbReference>
<evidence type="ECO:0000259" key="7">
    <source>
        <dbReference type="PROSITE" id="PS50059"/>
    </source>
</evidence>
<dbReference type="PANTHER" id="PTHR45779:SF7">
    <property type="entry name" value="PEPTIDYLPROLYL ISOMERASE"/>
    <property type="match status" value="1"/>
</dbReference>
<dbReference type="InterPro" id="IPR001179">
    <property type="entry name" value="PPIase_FKBP_dom"/>
</dbReference>
<dbReference type="Gene3D" id="3.10.50.40">
    <property type="match status" value="1"/>
</dbReference>
<dbReference type="STRING" id="741276.A0A2S5BG11"/>
<accession>A0A2S5BG11</accession>
<evidence type="ECO:0000256" key="1">
    <source>
        <dbReference type="ARBA" id="ARBA00000971"/>
    </source>
</evidence>
<dbReference type="OrthoDB" id="1902587at2759"/>
<dbReference type="AlphaFoldDB" id="A0A2S5BG11"/>
<dbReference type="FunFam" id="3.10.50.40:FF:000006">
    <property type="entry name" value="Peptidyl-prolyl cis-trans isomerase"/>
    <property type="match status" value="1"/>
</dbReference>
<evidence type="ECO:0000256" key="6">
    <source>
        <dbReference type="SAM" id="SignalP"/>
    </source>
</evidence>
<organism evidence="8 9">
    <name type="scientific">Rhodotorula taiwanensis</name>
    <dbReference type="NCBI Taxonomy" id="741276"/>
    <lineage>
        <taxon>Eukaryota</taxon>
        <taxon>Fungi</taxon>
        <taxon>Dikarya</taxon>
        <taxon>Basidiomycota</taxon>
        <taxon>Pucciniomycotina</taxon>
        <taxon>Microbotryomycetes</taxon>
        <taxon>Sporidiobolales</taxon>
        <taxon>Sporidiobolaceae</taxon>
        <taxon>Rhodotorula</taxon>
    </lineage>
</organism>
<comment type="caution">
    <text evidence="8">The sequence shown here is derived from an EMBL/GenBank/DDBJ whole genome shotgun (WGS) entry which is preliminary data.</text>
</comment>
<dbReference type="PANTHER" id="PTHR45779">
    <property type="entry name" value="PEPTIDYLPROLYL ISOMERASE"/>
    <property type="match status" value="1"/>
</dbReference>
<dbReference type="EMBL" id="PJQD01000013">
    <property type="protein sequence ID" value="POY75700.1"/>
    <property type="molecule type" value="Genomic_DNA"/>
</dbReference>
<name>A0A2S5BG11_9BASI</name>
<feature type="domain" description="PPIase FKBP-type" evidence="7">
    <location>
        <begin position="67"/>
        <end position="155"/>
    </location>
</feature>
<comment type="catalytic activity">
    <reaction evidence="1 5">
        <text>[protein]-peptidylproline (omega=180) = [protein]-peptidylproline (omega=0)</text>
        <dbReference type="Rhea" id="RHEA:16237"/>
        <dbReference type="Rhea" id="RHEA-COMP:10747"/>
        <dbReference type="Rhea" id="RHEA-COMP:10748"/>
        <dbReference type="ChEBI" id="CHEBI:83833"/>
        <dbReference type="ChEBI" id="CHEBI:83834"/>
        <dbReference type="EC" id="5.2.1.8"/>
    </reaction>
</comment>
<evidence type="ECO:0000256" key="5">
    <source>
        <dbReference type="PROSITE-ProRule" id="PRU00277"/>
    </source>
</evidence>